<protein>
    <submittedName>
        <fullName evidence="4">Glycerate kinase</fullName>
    </submittedName>
</protein>
<evidence type="ECO:0000256" key="2">
    <source>
        <dbReference type="ARBA" id="ARBA00022679"/>
    </source>
</evidence>
<dbReference type="EMBL" id="CP115965">
    <property type="protein sequence ID" value="WZW97733.1"/>
    <property type="molecule type" value="Genomic_DNA"/>
</dbReference>
<keyword evidence="2" id="KW-0808">Transferase</keyword>
<dbReference type="PANTHER" id="PTHR21599:SF0">
    <property type="entry name" value="GLYCERATE KINASE"/>
    <property type="match status" value="1"/>
</dbReference>
<dbReference type="InterPro" id="IPR036129">
    <property type="entry name" value="Glycerate_kinase_sf"/>
</dbReference>
<dbReference type="RefSeq" id="WP_342372036.1">
    <property type="nucleotide sequence ID" value="NZ_CP115965.1"/>
</dbReference>
<dbReference type="Gene3D" id="3.90.1510.10">
    <property type="entry name" value="Glycerate kinase, domain 2"/>
    <property type="match status" value="1"/>
</dbReference>
<organism evidence="4 5">
    <name type="scientific">Propioniciclava soli</name>
    <dbReference type="NCBI Taxonomy" id="2775081"/>
    <lineage>
        <taxon>Bacteria</taxon>
        <taxon>Bacillati</taxon>
        <taxon>Actinomycetota</taxon>
        <taxon>Actinomycetes</taxon>
        <taxon>Propionibacteriales</taxon>
        <taxon>Propionibacteriaceae</taxon>
        <taxon>Propioniciclava</taxon>
    </lineage>
</organism>
<dbReference type="Pfam" id="PF02595">
    <property type="entry name" value="Gly_kinase"/>
    <property type="match status" value="1"/>
</dbReference>
<dbReference type="Proteomes" id="UP001434337">
    <property type="component" value="Chromosome"/>
</dbReference>
<keyword evidence="5" id="KW-1185">Reference proteome</keyword>
<dbReference type="GO" id="GO:0016301">
    <property type="term" value="F:kinase activity"/>
    <property type="evidence" value="ECO:0007669"/>
    <property type="project" value="UniProtKB-KW"/>
</dbReference>
<dbReference type="InterPro" id="IPR004381">
    <property type="entry name" value="Glycerate_kinase"/>
</dbReference>
<evidence type="ECO:0000313" key="4">
    <source>
        <dbReference type="EMBL" id="WZW97733.1"/>
    </source>
</evidence>
<keyword evidence="3 4" id="KW-0418">Kinase</keyword>
<dbReference type="InterPro" id="IPR018193">
    <property type="entry name" value="Glyc_kinase_flavodox-like_fold"/>
</dbReference>
<name>A0ABZ3C4M0_9ACTN</name>
<dbReference type="PANTHER" id="PTHR21599">
    <property type="entry name" value="GLYCERATE KINASE"/>
    <property type="match status" value="1"/>
</dbReference>
<dbReference type="Gene3D" id="3.40.50.10350">
    <property type="entry name" value="Glycerate kinase, domain 1"/>
    <property type="match status" value="1"/>
</dbReference>
<dbReference type="SUPFAM" id="SSF110738">
    <property type="entry name" value="Glycerate kinase I"/>
    <property type="match status" value="1"/>
</dbReference>
<comment type="similarity">
    <text evidence="1">Belongs to the glycerate kinase type-1 family.</text>
</comment>
<gene>
    <name evidence="4" type="ORF">PCC79_12615</name>
</gene>
<accession>A0ABZ3C4M0</accession>
<sequence length="343" mass="33452">MRVLICTDSIGALASADAGAALGRAFRAAAPATQVAVVPMASGGDALGAALGVLGDDAVVVRAPGDAHRDIHGDIHRDADRDAPAWEHLVHASSAGLGEALLRALADAPARVVVDLTALVTHDGGAGLLHALGARADVALDAGAAGLAGLTDVDLTPARAALGAADLIAVVPAAELGDLLLGLRGLAARRGHAAGIDPAVMLATDAALGALASALGQADAPGLGAAGGCVLALAALGAEVTSGPALCAQVAGLERTAGLADVLVTGADTLDFATRGGDVVAEVAATAGRVLRPCVAVARRVDVSARELRTFGLEVAYELGGEPDLDADGLTARAGGVASSWTW</sequence>
<proteinExistence type="inferred from homology"/>
<dbReference type="InterPro" id="IPR018197">
    <property type="entry name" value="Glycerate_kinase_RE-like"/>
</dbReference>
<evidence type="ECO:0000256" key="1">
    <source>
        <dbReference type="ARBA" id="ARBA00006284"/>
    </source>
</evidence>
<evidence type="ECO:0000313" key="5">
    <source>
        <dbReference type="Proteomes" id="UP001434337"/>
    </source>
</evidence>
<evidence type="ECO:0000256" key="3">
    <source>
        <dbReference type="ARBA" id="ARBA00022777"/>
    </source>
</evidence>
<reference evidence="4 5" key="1">
    <citation type="journal article" date="2023" name="Environ Microbiome">
        <title>A coral-associated actinobacterium mitigates coral bleaching under heat stress.</title>
        <authorList>
            <person name="Li J."/>
            <person name="Zou Y."/>
            <person name="Li Q."/>
            <person name="Zhang J."/>
            <person name="Bourne D.G."/>
            <person name="Lyu Y."/>
            <person name="Liu C."/>
            <person name="Zhang S."/>
        </authorList>
    </citation>
    <scope>NUCLEOTIDE SEQUENCE [LARGE SCALE GENOMIC DNA]</scope>
    <source>
        <strain evidence="4 5">SCSIO 13291</strain>
    </source>
</reference>